<dbReference type="Pfam" id="PF04307">
    <property type="entry name" value="YdjM"/>
    <property type="match status" value="1"/>
</dbReference>
<keyword evidence="3" id="KW-1185">Reference proteome</keyword>
<organism evidence="2 3">
    <name type="scientific">Roseibium aestuarii</name>
    <dbReference type="NCBI Taxonomy" id="2600299"/>
    <lineage>
        <taxon>Bacteria</taxon>
        <taxon>Pseudomonadati</taxon>
        <taxon>Pseudomonadota</taxon>
        <taxon>Alphaproteobacteria</taxon>
        <taxon>Hyphomicrobiales</taxon>
        <taxon>Stappiaceae</taxon>
        <taxon>Roseibium</taxon>
    </lineage>
</organism>
<protein>
    <submittedName>
        <fullName evidence="2">Metal-dependent hydrolase</fullName>
    </submittedName>
</protein>
<feature type="transmembrane region" description="Helical" evidence="1">
    <location>
        <begin position="21"/>
        <end position="42"/>
    </location>
</feature>
<reference evidence="3" key="1">
    <citation type="journal article" date="2019" name="Int. J. Syst. Evol. Microbiol.">
        <title>The Global Catalogue of Microorganisms (GCM) 10K type strain sequencing project: providing services to taxonomists for standard genome sequencing and annotation.</title>
        <authorList>
            <consortium name="The Broad Institute Genomics Platform"/>
            <consortium name="The Broad Institute Genome Sequencing Center for Infectious Disease"/>
            <person name="Wu L."/>
            <person name="Ma J."/>
        </authorList>
    </citation>
    <scope>NUCLEOTIDE SEQUENCE [LARGE SCALE GENOMIC DNA]</scope>
    <source>
        <strain evidence="3">JCM 3369</strain>
    </source>
</reference>
<keyword evidence="1" id="KW-0472">Membrane</keyword>
<evidence type="ECO:0000256" key="1">
    <source>
        <dbReference type="SAM" id="Phobius"/>
    </source>
</evidence>
<name>A0ABW4JQL3_9HYPH</name>
<dbReference type="RefSeq" id="WP_149891966.1">
    <property type="nucleotide sequence ID" value="NZ_JBHUFA010000001.1"/>
</dbReference>
<dbReference type="GO" id="GO:0016787">
    <property type="term" value="F:hydrolase activity"/>
    <property type="evidence" value="ECO:0007669"/>
    <property type="project" value="UniProtKB-KW"/>
</dbReference>
<evidence type="ECO:0000313" key="2">
    <source>
        <dbReference type="EMBL" id="MFD1694150.1"/>
    </source>
</evidence>
<sequence length="161" mass="18599">MLTAHLPAGYSLVRLARQTSPSVLAVALIFSILPDFDLLWFYLVDNRSVHHHRYWVHLPVFWVAVFCPLIALGWRTRFRAHLVIAFAAVMLHLVLDTIAGGIAWLAPFDRTLIHLVIVPPSEHYHWLMTFMLHWTFALELVVWCLALGLMAREVSLRRRAV</sequence>
<gene>
    <name evidence="2" type="ORF">ACFSC7_01390</name>
</gene>
<proteinExistence type="predicted"/>
<feature type="transmembrane region" description="Helical" evidence="1">
    <location>
        <begin position="81"/>
        <end position="106"/>
    </location>
</feature>
<dbReference type="Proteomes" id="UP001597327">
    <property type="component" value="Unassembled WGS sequence"/>
</dbReference>
<keyword evidence="2" id="KW-0378">Hydrolase</keyword>
<dbReference type="InterPro" id="IPR007404">
    <property type="entry name" value="YdjM-like"/>
</dbReference>
<feature type="transmembrane region" description="Helical" evidence="1">
    <location>
        <begin position="54"/>
        <end position="74"/>
    </location>
</feature>
<accession>A0ABW4JQL3</accession>
<keyword evidence="1" id="KW-1133">Transmembrane helix</keyword>
<dbReference type="EMBL" id="JBHUFA010000001">
    <property type="protein sequence ID" value="MFD1694150.1"/>
    <property type="molecule type" value="Genomic_DNA"/>
</dbReference>
<keyword evidence="1" id="KW-0812">Transmembrane</keyword>
<evidence type="ECO:0000313" key="3">
    <source>
        <dbReference type="Proteomes" id="UP001597327"/>
    </source>
</evidence>
<comment type="caution">
    <text evidence="2">The sequence shown here is derived from an EMBL/GenBank/DDBJ whole genome shotgun (WGS) entry which is preliminary data.</text>
</comment>
<feature type="transmembrane region" description="Helical" evidence="1">
    <location>
        <begin position="126"/>
        <end position="149"/>
    </location>
</feature>